<dbReference type="Pfam" id="PF00072">
    <property type="entry name" value="Response_reg"/>
    <property type="match status" value="1"/>
</dbReference>
<evidence type="ECO:0000256" key="1">
    <source>
        <dbReference type="ARBA" id="ARBA00018672"/>
    </source>
</evidence>
<feature type="modified residue" description="4-aspartylphosphate" evidence="4">
    <location>
        <position position="53"/>
    </location>
</feature>
<dbReference type="SMART" id="SM00850">
    <property type="entry name" value="LytTR"/>
    <property type="match status" value="1"/>
</dbReference>
<organism evidence="6 7">
    <name type="scientific">Peptostreptococcus porci</name>
    <dbReference type="NCBI Taxonomy" id="2652282"/>
    <lineage>
        <taxon>Bacteria</taxon>
        <taxon>Bacillati</taxon>
        <taxon>Bacillota</taxon>
        <taxon>Clostridia</taxon>
        <taxon>Peptostreptococcales</taxon>
        <taxon>Peptostreptococcaceae</taxon>
        <taxon>Peptostreptococcus</taxon>
    </lineage>
</organism>
<dbReference type="Pfam" id="PF04397">
    <property type="entry name" value="LytTR"/>
    <property type="match status" value="1"/>
</dbReference>
<dbReference type="InterPro" id="IPR050595">
    <property type="entry name" value="Bact_response_regulator"/>
</dbReference>
<dbReference type="RefSeq" id="WP_154538056.1">
    <property type="nucleotide sequence ID" value="NZ_VUNE01000003.1"/>
</dbReference>
<gene>
    <name evidence="6" type="ORF">FYJ71_06905</name>
</gene>
<feature type="domain" description="Response regulatory" evidence="5">
    <location>
        <begin position="2"/>
        <end position="117"/>
    </location>
</feature>
<accession>A0A6N7XGG0</accession>
<evidence type="ECO:0000313" key="6">
    <source>
        <dbReference type="EMBL" id="MST62693.1"/>
    </source>
</evidence>
<dbReference type="InterPro" id="IPR007492">
    <property type="entry name" value="LytTR_DNA-bd_dom"/>
</dbReference>
<keyword evidence="2 4" id="KW-0597">Phosphoprotein</keyword>
<evidence type="ECO:0000256" key="3">
    <source>
        <dbReference type="ARBA" id="ARBA00024867"/>
    </source>
</evidence>
<protein>
    <recommendedName>
        <fullName evidence="1">Stage 0 sporulation protein A homolog</fullName>
    </recommendedName>
</protein>
<dbReference type="InterPro" id="IPR001789">
    <property type="entry name" value="Sig_transdc_resp-reg_receiver"/>
</dbReference>
<dbReference type="Gene3D" id="3.40.50.2300">
    <property type="match status" value="1"/>
</dbReference>
<dbReference type="PANTHER" id="PTHR44591:SF3">
    <property type="entry name" value="RESPONSE REGULATORY DOMAIN-CONTAINING PROTEIN"/>
    <property type="match status" value="1"/>
</dbReference>
<comment type="caution">
    <text evidence="6">The sequence shown here is derived from an EMBL/GenBank/DDBJ whole genome shotgun (WGS) entry which is preliminary data.</text>
</comment>
<proteinExistence type="predicted"/>
<dbReference type="Gene3D" id="2.40.50.1020">
    <property type="entry name" value="LytTr DNA-binding domain"/>
    <property type="match status" value="1"/>
</dbReference>
<evidence type="ECO:0000259" key="5">
    <source>
        <dbReference type="PROSITE" id="PS50110"/>
    </source>
</evidence>
<comment type="function">
    <text evidence="3">May play the central regulatory role in sporulation. It may be an element of the effector pathway responsible for the activation of sporulation genes in response to nutritional stress. Spo0A may act in concert with spo0H (a sigma factor) to control the expression of some genes that are critical to the sporulation process.</text>
</comment>
<dbReference type="PANTHER" id="PTHR44591">
    <property type="entry name" value="STRESS RESPONSE REGULATOR PROTEIN 1"/>
    <property type="match status" value="1"/>
</dbReference>
<dbReference type="Proteomes" id="UP000440713">
    <property type="component" value="Unassembled WGS sequence"/>
</dbReference>
<dbReference type="SMART" id="SM00448">
    <property type="entry name" value="REC"/>
    <property type="match status" value="1"/>
</dbReference>
<dbReference type="GO" id="GO:0000160">
    <property type="term" value="P:phosphorelay signal transduction system"/>
    <property type="evidence" value="ECO:0007669"/>
    <property type="project" value="InterPro"/>
</dbReference>
<dbReference type="SUPFAM" id="SSF52172">
    <property type="entry name" value="CheY-like"/>
    <property type="match status" value="1"/>
</dbReference>
<dbReference type="InterPro" id="IPR011006">
    <property type="entry name" value="CheY-like_superfamily"/>
</dbReference>
<keyword evidence="7" id="KW-1185">Reference proteome</keyword>
<sequence>MRVLLCDDNRDDIQKVKRILKEIPYIDYVMTCCDGKEAVCIYKNNPIDLIITDIDMPKINGINLVKEISSNMSNRVDVIFMTGYPDYSILSHDCRPIDFLLKPIDEGRLIESVNIANDMMISRSLIRNKKLDEEIFIYKFRKNINMINYENILFFEKVGREIKILTTDGEEIRFYEDFTTLKERVPGYFFVSSSKHIINLKKIYKVSPNTRNSFEISFLNENAKALLDKKLESDFLFRYHKSKY</sequence>
<evidence type="ECO:0000256" key="4">
    <source>
        <dbReference type="PROSITE-ProRule" id="PRU00169"/>
    </source>
</evidence>
<name>A0A6N7XGG0_9FIRM</name>
<dbReference type="AlphaFoldDB" id="A0A6N7XGG0"/>
<dbReference type="PROSITE" id="PS50110">
    <property type="entry name" value="RESPONSE_REGULATORY"/>
    <property type="match status" value="1"/>
</dbReference>
<evidence type="ECO:0000256" key="2">
    <source>
        <dbReference type="ARBA" id="ARBA00022553"/>
    </source>
</evidence>
<dbReference type="GO" id="GO:0003677">
    <property type="term" value="F:DNA binding"/>
    <property type="evidence" value="ECO:0007669"/>
    <property type="project" value="InterPro"/>
</dbReference>
<reference evidence="6 7" key="1">
    <citation type="submission" date="2019-08" db="EMBL/GenBank/DDBJ databases">
        <title>In-depth cultivation of the pig gut microbiome towards novel bacterial diversity and tailored functional studies.</title>
        <authorList>
            <person name="Wylensek D."/>
            <person name="Hitch T.C.A."/>
            <person name="Clavel T."/>
        </authorList>
    </citation>
    <scope>NUCLEOTIDE SEQUENCE [LARGE SCALE GENOMIC DNA]</scope>
    <source>
        <strain evidence="6 7">WCA-SAB-591-4A-A</strain>
    </source>
</reference>
<evidence type="ECO:0000313" key="7">
    <source>
        <dbReference type="Proteomes" id="UP000440713"/>
    </source>
</evidence>
<dbReference type="EMBL" id="VUNE01000003">
    <property type="protein sequence ID" value="MST62693.1"/>
    <property type="molecule type" value="Genomic_DNA"/>
</dbReference>